<dbReference type="OMA" id="CERCLEI"/>
<dbReference type="Gene3D" id="1.20.1050.10">
    <property type="match status" value="1"/>
</dbReference>
<feature type="region of interest" description="Disordered" evidence="1">
    <location>
        <begin position="19"/>
        <end position="44"/>
    </location>
</feature>
<dbReference type="Proteomes" id="UP000001876">
    <property type="component" value="Unassembled WGS sequence"/>
</dbReference>
<dbReference type="InterPro" id="IPR036249">
    <property type="entry name" value="Thioredoxin-like_sf"/>
</dbReference>
<dbReference type="KEGG" id="mpp:MICPUCDRAFT_41166"/>
<dbReference type="GeneID" id="9686292"/>
<organism evidence="4">
    <name type="scientific">Micromonas pusilla (strain CCMP1545)</name>
    <name type="common">Picoplanktonic green alga</name>
    <dbReference type="NCBI Taxonomy" id="564608"/>
    <lineage>
        <taxon>Eukaryota</taxon>
        <taxon>Viridiplantae</taxon>
        <taxon>Chlorophyta</taxon>
        <taxon>Mamiellophyceae</taxon>
        <taxon>Mamiellales</taxon>
        <taxon>Mamiellaceae</taxon>
        <taxon>Micromonas</taxon>
    </lineage>
</organism>
<dbReference type="SUPFAM" id="SSF47616">
    <property type="entry name" value="GST C-terminal domain-like"/>
    <property type="match status" value="1"/>
</dbReference>
<dbReference type="CDD" id="cd00570">
    <property type="entry name" value="GST_N_family"/>
    <property type="match status" value="1"/>
</dbReference>
<dbReference type="InterPro" id="IPR036282">
    <property type="entry name" value="Glutathione-S-Trfase_C_sf"/>
</dbReference>
<dbReference type="RefSeq" id="XP_003061109.1">
    <property type="nucleotide sequence ID" value="XM_003061063.1"/>
</dbReference>
<dbReference type="PANTHER" id="PTHR43968:SF6">
    <property type="entry name" value="GLUTATHIONE S-TRANSFERASE OMEGA"/>
    <property type="match status" value="1"/>
</dbReference>
<dbReference type="eggNOG" id="KOG0406">
    <property type="taxonomic scope" value="Eukaryota"/>
</dbReference>
<dbReference type="OrthoDB" id="4951845at2759"/>
<dbReference type="PANTHER" id="PTHR43968">
    <property type="match status" value="1"/>
</dbReference>
<accession>C1MYW2</accession>
<name>C1MYW2_MICPC</name>
<dbReference type="STRING" id="564608.C1MYW2"/>
<reference evidence="3 4" key="1">
    <citation type="journal article" date="2009" name="Science">
        <title>Green evolution and dynamic adaptations revealed by genomes of the marine picoeukaryotes Micromonas.</title>
        <authorList>
            <person name="Worden A.Z."/>
            <person name="Lee J.H."/>
            <person name="Mock T."/>
            <person name="Rouze P."/>
            <person name="Simmons M.P."/>
            <person name="Aerts A.L."/>
            <person name="Allen A.E."/>
            <person name="Cuvelier M.L."/>
            <person name="Derelle E."/>
            <person name="Everett M.V."/>
            <person name="Foulon E."/>
            <person name="Grimwood J."/>
            <person name="Gundlach H."/>
            <person name="Henrissat B."/>
            <person name="Napoli C."/>
            <person name="McDonald S.M."/>
            <person name="Parker M.S."/>
            <person name="Rombauts S."/>
            <person name="Salamov A."/>
            <person name="Von Dassow P."/>
            <person name="Badger J.H."/>
            <person name="Coutinho P.M."/>
            <person name="Demir E."/>
            <person name="Dubchak I."/>
            <person name="Gentemann C."/>
            <person name="Eikrem W."/>
            <person name="Gready J.E."/>
            <person name="John U."/>
            <person name="Lanier W."/>
            <person name="Lindquist E.A."/>
            <person name="Lucas S."/>
            <person name="Mayer K.F."/>
            <person name="Moreau H."/>
            <person name="Not F."/>
            <person name="Otillar R."/>
            <person name="Panaud O."/>
            <person name="Pangilinan J."/>
            <person name="Paulsen I."/>
            <person name="Piegu B."/>
            <person name="Poliakov A."/>
            <person name="Robbens S."/>
            <person name="Schmutz J."/>
            <person name="Toulza E."/>
            <person name="Wyss T."/>
            <person name="Zelensky A."/>
            <person name="Zhou K."/>
            <person name="Armbrust E.V."/>
            <person name="Bhattacharya D."/>
            <person name="Goodenough U.W."/>
            <person name="Van de Peer Y."/>
            <person name="Grigoriev I.V."/>
        </authorList>
    </citation>
    <scope>NUCLEOTIDE SEQUENCE [LARGE SCALE GENOMIC DNA]</scope>
    <source>
        <strain evidence="3 4">CCMP1545</strain>
    </source>
</reference>
<dbReference type="EMBL" id="GG663743">
    <property type="protein sequence ID" value="EEH54759.1"/>
    <property type="molecule type" value="Genomic_DNA"/>
</dbReference>
<dbReference type="SUPFAM" id="SSF52833">
    <property type="entry name" value="Thioredoxin-like"/>
    <property type="match status" value="1"/>
</dbReference>
<dbReference type="InterPro" id="IPR004045">
    <property type="entry name" value="Glutathione_S-Trfase_N"/>
</dbReference>
<feature type="region of interest" description="Disordered" evidence="1">
    <location>
        <begin position="102"/>
        <end position="123"/>
    </location>
</feature>
<evidence type="ECO:0000259" key="2">
    <source>
        <dbReference type="Pfam" id="PF13409"/>
    </source>
</evidence>
<feature type="domain" description="GST N-terminal" evidence="2">
    <location>
        <begin position="128"/>
        <end position="188"/>
    </location>
</feature>
<dbReference type="Pfam" id="PF13409">
    <property type="entry name" value="GST_N_2"/>
    <property type="match status" value="1"/>
</dbReference>
<dbReference type="AlphaFoldDB" id="C1MYW2"/>
<keyword evidence="4" id="KW-1185">Reference proteome</keyword>
<protein>
    <submittedName>
        <fullName evidence="3">Predicted protein</fullName>
    </submittedName>
</protein>
<dbReference type="Gene3D" id="3.40.30.10">
    <property type="entry name" value="Glutaredoxin"/>
    <property type="match status" value="1"/>
</dbReference>
<evidence type="ECO:0000313" key="3">
    <source>
        <dbReference type="EMBL" id="EEH54759.1"/>
    </source>
</evidence>
<gene>
    <name evidence="3" type="ORF">MICPUCDRAFT_41166</name>
</gene>
<feature type="compositionally biased region" description="Basic residues" evidence="1">
    <location>
        <begin position="19"/>
        <end position="37"/>
    </location>
</feature>
<dbReference type="InterPro" id="IPR050983">
    <property type="entry name" value="GST_Omega/HSP26"/>
</dbReference>
<evidence type="ECO:0000256" key="1">
    <source>
        <dbReference type="SAM" id="MobiDB-lite"/>
    </source>
</evidence>
<proteinExistence type="predicted"/>
<evidence type="ECO:0000313" key="4">
    <source>
        <dbReference type="Proteomes" id="UP000001876"/>
    </source>
</evidence>
<dbReference type="GO" id="GO:0005737">
    <property type="term" value="C:cytoplasm"/>
    <property type="evidence" value="ECO:0007669"/>
    <property type="project" value="TreeGrafter"/>
</dbReference>
<sequence>MALALASWTTRAAIHIRAARGARRGGARTPHRARTRTTTRADGAAHVGIVSEDLVDGSSLVATRLAPERGGASSASSSSTASSAAASILSADDVDGSSLVATRLAPQSQSRSRPPRDPSRPLLYVSPTCPFAQRAWIALLEKDVEHDIVFEDLANKSEDMKAAYALAGGAGDAKGKTMIESAPVANYVAAAFDGGHELLPTTASEEYDGTMFVDAFGGVGPAFFKSLRATNEKEVEDGLRAVRDALKKAEASRRSTRNVSSPSTALALRSKENADGPFALGSRYSVYDVVASTIAPRVSIVLRHYRGFSLGAELEAMGLTKVKAWAEACAERPSMRRTLEELERVTGKDVATAFVDHFDKFVSWKGP</sequence>